<sequence length="308" mass="35086">MPHPSRLHTKWKKVKIDDAIIHNDMGFTFSIRQYENGRRYHAYRAGSYLMPNDEQASDHLDICHRMLTLAMDNKLHLAPIGPNPQRILDIGTGTGLWAVEMGDMYPSAEVVGNDLSPIQPSIVPPNVKFEIDDVESEWSHSSPFDFIHSRYMAMSIQDWPKLISQMYNNVKPGGWVELYDCDLEYRSFDGSLTKEHAIYKNEALVISGTRKHGREPCPGPKLKGWMKDAGFVNITEKIVPLPLGTWPKDPKLKEMGAWNLLQFMEGVEGWSIAALTRFHGWSLEEAQVALAHVRADAKNKSIHLYFDL</sequence>
<dbReference type="GO" id="GO:0008168">
    <property type="term" value="F:methyltransferase activity"/>
    <property type="evidence" value="ECO:0007669"/>
    <property type="project" value="TreeGrafter"/>
</dbReference>
<comment type="caution">
    <text evidence="1">The sequence shown here is derived from an EMBL/GenBank/DDBJ whole genome shotgun (WGS) entry which is preliminary data.</text>
</comment>
<accession>A0A1J9Q8Y4</accession>
<dbReference type="SUPFAM" id="SSF53335">
    <property type="entry name" value="S-adenosyl-L-methionine-dependent methyltransferases"/>
    <property type="match status" value="1"/>
</dbReference>
<evidence type="ECO:0008006" key="3">
    <source>
        <dbReference type="Google" id="ProtNLM"/>
    </source>
</evidence>
<keyword evidence="2" id="KW-1185">Reference proteome</keyword>
<dbReference type="Gene3D" id="3.40.50.150">
    <property type="entry name" value="Vaccinia Virus protein VP39"/>
    <property type="match status" value="1"/>
</dbReference>
<dbReference type="InterPro" id="IPR029063">
    <property type="entry name" value="SAM-dependent_MTases_sf"/>
</dbReference>
<evidence type="ECO:0000313" key="1">
    <source>
        <dbReference type="EMBL" id="OJD11645.1"/>
    </source>
</evidence>
<dbReference type="CDD" id="cd02440">
    <property type="entry name" value="AdoMet_MTases"/>
    <property type="match status" value="1"/>
</dbReference>
<reference evidence="1 2" key="1">
    <citation type="submission" date="2015-07" db="EMBL/GenBank/DDBJ databases">
        <title>Emmonsia species relationships and genome sequence.</title>
        <authorList>
            <consortium name="The Broad Institute Genomics Platform"/>
            <person name="Cuomo C.A."/>
            <person name="Munoz J.F."/>
            <person name="Imamovic A."/>
            <person name="Priest M.E."/>
            <person name="Young S."/>
            <person name="Clay O.K."/>
            <person name="McEwen J.G."/>
        </authorList>
    </citation>
    <scope>NUCLEOTIDE SEQUENCE [LARGE SCALE GENOMIC DNA]</scope>
    <source>
        <strain evidence="1 2">UAMH 9510</strain>
    </source>
</reference>
<dbReference type="STRING" id="1447872.A0A1J9Q8Y4"/>
<dbReference type="Pfam" id="PF13489">
    <property type="entry name" value="Methyltransf_23"/>
    <property type="match status" value="1"/>
</dbReference>
<dbReference type="AlphaFoldDB" id="A0A1J9Q8Y4"/>
<organism evidence="1 2">
    <name type="scientific">Emergomyces pasteurianus Ep9510</name>
    <dbReference type="NCBI Taxonomy" id="1447872"/>
    <lineage>
        <taxon>Eukaryota</taxon>
        <taxon>Fungi</taxon>
        <taxon>Dikarya</taxon>
        <taxon>Ascomycota</taxon>
        <taxon>Pezizomycotina</taxon>
        <taxon>Eurotiomycetes</taxon>
        <taxon>Eurotiomycetidae</taxon>
        <taxon>Onygenales</taxon>
        <taxon>Ajellomycetaceae</taxon>
        <taxon>Emergomyces</taxon>
    </lineage>
</organism>
<name>A0A1J9Q8Y4_9EURO</name>
<gene>
    <name evidence="1" type="ORF">AJ78_07627</name>
</gene>
<evidence type="ECO:0000313" key="2">
    <source>
        <dbReference type="Proteomes" id="UP000182235"/>
    </source>
</evidence>
<dbReference type="PANTHER" id="PTHR43591:SF10">
    <property type="entry name" value="ABC TRANSMEMBRANE TYPE-1 DOMAIN-CONTAINING PROTEIN-RELATED"/>
    <property type="match status" value="1"/>
</dbReference>
<dbReference type="VEuPathDB" id="FungiDB:AJ78_07627"/>
<proteinExistence type="predicted"/>
<protein>
    <recommendedName>
        <fullName evidence="3">Methyltransferase domain-containing protein</fullName>
    </recommendedName>
</protein>
<dbReference type="PANTHER" id="PTHR43591">
    <property type="entry name" value="METHYLTRANSFERASE"/>
    <property type="match status" value="1"/>
</dbReference>
<dbReference type="Proteomes" id="UP000182235">
    <property type="component" value="Unassembled WGS sequence"/>
</dbReference>
<dbReference type="OrthoDB" id="2013972at2759"/>
<dbReference type="EMBL" id="LGRN01000517">
    <property type="protein sequence ID" value="OJD11645.1"/>
    <property type="molecule type" value="Genomic_DNA"/>
</dbReference>